<feature type="domain" description="Ig-like" evidence="2">
    <location>
        <begin position="1300"/>
        <end position="1393"/>
    </location>
</feature>
<dbReference type="PANTHER" id="PTHR23411">
    <property type="entry name" value="TAPASIN"/>
    <property type="match status" value="1"/>
</dbReference>
<feature type="domain" description="Ig-like" evidence="2">
    <location>
        <begin position="9"/>
        <end position="103"/>
    </location>
</feature>
<dbReference type="SMART" id="SM00407">
    <property type="entry name" value="IGc1"/>
    <property type="match status" value="7"/>
</dbReference>
<feature type="domain" description="Ig-like" evidence="2">
    <location>
        <begin position="1510"/>
        <end position="1607"/>
    </location>
</feature>
<dbReference type="Proteomes" id="UP001479290">
    <property type="component" value="Unassembled WGS sequence"/>
</dbReference>
<dbReference type="InterPro" id="IPR013783">
    <property type="entry name" value="Ig-like_fold"/>
</dbReference>
<dbReference type="EMBL" id="JAWDJR010000019">
    <property type="protein sequence ID" value="KAK9957391.1"/>
    <property type="molecule type" value="Genomic_DNA"/>
</dbReference>
<sequence>MVTVSSAQPSAPKSIFGLSQCSSDSEFLTIGCVTRGFSPADSLTFTWKDPAKKPLTDFVQYPAFGSDGDYTKISHLRVKKSDWNPQKPYTCGASNLKGNKEVILPPAPPPDRPATVFLTVPTKKELENGTATFLCLAQQFSPKTYSFKWFKDENQVTNAINTYDTSEKNDSVTLYSATSILQISAEEWTKADAKVKCEFEHKTGKEVRVAENAVTNEECNNVAINIVPPSLEDMLKNREGTLMCKASGESPGFTKIEIKANHFIIKEASEEHFKNKINVALEAPIGYEEWSNGTVFTCTVEHTALPQPMETTFTRENGASPKRPSVYLLAPPEHKEGETMTLTCYVKDFYPKEVFVSWLADDEPVNLKSQTSLPVQNDKYFSVYSQITVSNSDWKSVKRVLVPTMALLSKEEGDGIVLECQLKDYYPNKITVQWFSDNQLLTAKNNKELQNTDKAEKSFTYISQISIGTQYEDKRYTCKATHETKEIKEEYSLCKCKNEFKPSIEVKRAHLEEILKENKVKFSCTVKAPHTTTVSWLANGVRKGGTISKEQPNIIVNNLTLTTSEWSNLKTIACTAKHPCFPEERAEIPAGDTEKDPVVVIRRPFQKSAQSGSALLECVVKDLSSGDVCIKFQANNADISGFICTDCAPSENTWSLTTPFTIPTVHQKKGNTFTCTVYRPFKQWKSQPTGNIFDDPTIELVVVPSVGQSSSEPQKLLCSGEGFDPKIKWISKSMEKQSTALDVTMMENGRVKVYSEISVPQTEWNQEVTYTCQIVEGQSRKTKEKDIRICGGKRAISDRNEFKPSIEVKRAHLEEILKENKVKFSCTVKAPHTTTVSWLANGVRKIGTISKEQPNIIVNNLTLTTSEWSILKTIACIVKHPCFPEERAEIPAGDTQKDPVVVIRRPFQKSAQSGSALLECVVKDLSSGDVCIKFQANNADISGFICTDCAPSENTWSLTTPFTIPTVHQKKGNTFTCTVYRPFKQWKSQPTGNIFDDPTIELVVVPSVGQSSSEPQKLLCSGEGFDPKIKWISKSMEKQSTALEVTMMENGRVKVYSEISVPQTEWNQEVTYTCQIVDGQSRKTKEKDIRICGGKRAISDRNEFKPSIEVKRAHLEEILKENKVKFSCTVKAPHTTTVSWLANGVRKGGTISKEQPNIIVNNLTLTTSEWSNLKTIACAAKHPCFPEERAEIPAGDTEKDPVVVIRRPFQKSAQSGSALLECVVKDLSSGDVCIKFQANNADISGFICTDCAPSENTWSLTTPFTIPTVHQKKGNTFTCTVYRPFKQWKSQPTGNIFDDPTIELVVVPSVGQSSSEPQKLLCSGEGFDPKIKWISKSMEKQSTALDVTMMENGRVKVYSEISVPQTEWNQEVTYTCQIVDGHSMKPTQNKSINICGVIAPSSQKAAVYLLGPSQNHVRSGAALYLTCLVVGQSVKHFSIQWKVNGTVHKPNVNEQNPTDHANGTQSKKSILEVSNQQWNAYALFSCEVKHLCSTVTQQQNISKTREPKQPIVSILRPSDSDLSGPQNTNLLCFITGFFPSDISVEWQLNGTKLVESHFTNSPVVAHTSGGFSMHSALILPASQWKEGVYSCIVSHESCQVPITATLENLYASVIPSAPSVELLQSASRLVCLVYGFSPSAINITWLLGTTEVSAQNDTNPAKGPDGKFSIRSYLQIQPASWAPGEVYSCRITHATGTQSRNISKSAMFEEAIFMNENKPESITHDTVEEAWNMACAFLTLFLLSLLYGCTVTLVKVKPE</sequence>
<feature type="domain" description="Ig-like" evidence="2">
    <location>
        <begin position="804"/>
        <end position="880"/>
    </location>
</feature>
<name>A0AAW1Z7K0_CULAL</name>
<feature type="domain" description="Ig-like" evidence="2">
    <location>
        <begin position="1615"/>
        <end position="1703"/>
    </location>
</feature>
<keyword evidence="1" id="KW-0393">Immunoglobulin domain</keyword>
<evidence type="ECO:0000259" key="2">
    <source>
        <dbReference type="PROSITE" id="PS50835"/>
    </source>
</evidence>
<evidence type="ECO:0000313" key="4">
    <source>
        <dbReference type="Proteomes" id="UP001479290"/>
    </source>
</evidence>
<dbReference type="FunFam" id="2.60.40.10:FF:000463">
    <property type="entry name" value="Immunoglobulin heavy constant gamma 1"/>
    <property type="match status" value="1"/>
</dbReference>
<gene>
    <name evidence="3" type="ORF">ABG768_011640</name>
</gene>
<feature type="domain" description="Ig-like" evidence="2">
    <location>
        <begin position="696"/>
        <end position="788"/>
    </location>
</feature>
<evidence type="ECO:0000313" key="3">
    <source>
        <dbReference type="EMBL" id="KAK9957391.1"/>
    </source>
</evidence>
<evidence type="ECO:0000256" key="1">
    <source>
        <dbReference type="ARBA" id="ARBA00023319"/>
    </source>
</evidence>
<proteinExistence type="predicted"/>
<dbReference type="InterPro" id="IPR007110">
    <property type="entry name" value="Ig-like_dom"/>
</dbReference>
<comment type="caution">
    <text evidence="3">The sequence shown here is derived from an EMBL/GenBank/DDBJ whole genome shotgun (WGS) entry which is preliminary data.</text>
</comment>
<dbReference type="CDD" id="cd00098">
    <property type="entry name" value="IgC1"/>
    <property type="match status" value="3"/>
</dbReference>
<protein>
    <recommendedName>
        <fullName evidence="2">Ig-like domain-containing protein</fullName>
    </recommendedName>
</protein>
<dbReference type="PROSITE" id="PS50835">
    <property type="entry name" value="IG_LIKE"/>
    <property type="match status" value="13"/>
</dbReference>
<accession>A0AAW1Z7K0</accession>
<feature type="domain" description="Ig-like" evidence="2">
    <location>
        <begin position="1106"/>
        <end position="1182"/>
    </location>
</feature>
<dbReference type="Pfam" id="PF07654">
    <property type="entry name" value="C1-set"/>
    <property type="match status" value="10"/>
</dbReference>
<feature type="domain" description="Ig-like" evidence="2">
    <location>
        <begin position="998"/>
        <end position="1090"/>
    </location>
</feature>
<feature type="domain" description="Ig-like" evidence="2">
    <location>
        <begin position="113"/>
        <end position="215"/>
    </location>
</feature>
<dbReference type="InterPro" id="IPR003597">
    <property type="entry name" value="Ig_C1-set"/>
</dbReference>
<dbReference type="InterPro" id="IPR050380">
    <property type="entry name" value="Immune_Resp_Modulators"/>
</dbReference>
<reference evidence="3 4" key="1">
    <citation type="submission" date="2024-05" db="EMBL/GenBank/DDBJ databases">
        <title>A high-quality chromosomal-level genome assembly of Topmouth culter (Culter alburnus).</title>
        <authorList>
            <person name="Zhao H."/>
        </authorList>
    </citation>
    <scope>NUCLEOTIDE SEQUENCE [LARGE SCALE GENOMIC DNA]</scope>
    <source>
        <strain evidence="3">CATC2023</strain>
        <tissue evidence="3">Muscle</tissue>
    </source>
</reference>
<feature type="domain" description="Ig-like" evidence="2">
    <location>
        <begin position="403"/>
        <end position="494"/>
    </location>
</feature>
<organism evidence="3 4">
    <name type="scientific">Culter alburnus</name>
    <name type="common">Topmouth culter</name>
    <dbReference type="NCBI Taxonomy" id="194366"/>
    <lineage>
        <taxon>Eukaryota</taxon>
        <taxon>Metazoa</taxon>
        <taxon>Chordata</taxon>
        <taxon>Craniata</taxon>
        <taxon>Vertebrata</taxon>
        <taxon>Euteleostomi</taxon>
        <taxon>Actinopterygii</taxon>
        <taxon>Neopterygii</taxon>
        <taxon>Teleostei</taxon>
        <taxon>Ostariophysi</taxon>
        <taxon>Cypriniformes</taxon>
        <taxon>Xenocyprididae</taxon>
        <taxon>Xenocypridinae</taxon>
        <taxon>Culter</taxon>
    </lineage>
</organism>
<dbReference type="FunFam" id="2.60.40.10:FF:002350">
    <property type="entry name" value="Immunoglobulin heavy variable 1-4"/>
    <property type="match status" value="1"/>
</dbReference>
<dbReference type="InterPro" id="IPR003006">
    <property type="entry name" value="Ig/MHC_CS"/>
</dbReference>
<feature type="domain" description="Ig-like" evidence="2">
    <location>
        <begin position="324"/>
        <end position="393"/>
    </location>
</feature>
<keyword evidence="4" id="KW-1185">Reference proteome</keyword>
<dbReference type="InterPro" id="IPR036179">
    <property type="entry name" value="Ig-like_dom_sf"/>
</dbReference>
<dbReference type="Gene3D" id="2.60.40.10">
    <property type="entry name" value="Immunoglobulins"/>
    <property type="match status" value="17"/>
</dbReference>
<feature type="domain" description="Ig-like" evidence="2">
    <location>
        <begin position="502"/>
        <end position="578"/>
    </location>
</feature>
<dbReference type="PROSITE" id="PS00290">
    <property type="entry name" value="IG_MHC"/>
    <property type="match status" value="3"/>
</dbReference>
<dbReference type="SUPFAM" id="SSF48726">
    <property type="entry name" value="Immunoglobulin"/>
    <property type="match status" value="17"/>
</dbReference>
<feature type="domain" description="Ig-like" evidence="2">
    <location>
        <begin position="1400"/>
        <end position="1502"/>
    </location>
</feature>